<sequence>MVSSPMSFQKETGNHAISRLSQCLLPGRQVVMSALTLFCLNVALLLQTDSSPSVSLAQLSKTANLAEANASEDDKIRAMMSQSNSEYDPIHYSKKAVGPPPAHYTCYRCGKNGHYIKHCPMQMVRIYITLHIHYTCYCCGKNGHYIKHCPMQMDKSVEAPKPVRTSKGIPQSFMVKAEPGTKGAMLTSTGEYAIPAIDAYVPHTHTLSLCLSLCVLILCFCVLGSKERV</sequence>
<dbReference type="GO" id="GO:0061630">
    <property type="term" value="F:ubiquitin protein ligase activity"/>
    <property type="evidence" value="ECO:0007669"/>
    <property type="project" value="InterPro"/>
</dbReference>
<dbReference type="PANTHER" id="PTHR15439">
    <property type="entry name" value="RETINOBLASTOMA-BINDING PROTEIN 6"/>
    <property type="match status" value="1"/>
</dbReference>
<dbReference type="GO" id="GO:0003676">
    <property type="term" value="F:nucleic acid binding"/>
    <property type="evidence" value="ECO:0007669"/>
    <property type="project" value="InterPro"/>
</dbReference>
<name>A0A673ZZT1_SALTR</name>
<dbReference type="Pfam" id="PF00098">
    <property type="entry name" value="zf-CCHC"/>
    <property type="match status" value="1"/>
</dbReference>
<dbReference type="InterPro" id="IPR036875">
    <property type="entry name" value="Znf_CCHC_sf"/>
</dbReference>
<protein>
    <submittedName>
        <fullName evidence="3">E3 ubiquitin-protein ligase RBBP6-like</fullName>
    </submittedName>
</protein>
<dbReference type="InterPro" id="IPR001878">
    <property type="entry name" value="Znf_CCHC"/>
</dbReference>
<accession>A0A673ZZT1</accession>
<dbReference type="SMART" id="SM00343">
    <property type="entry name" value="ZnF_C2HC"/>
    <property type="match status" value="2"/>
</dbReference>
<dbReference type="InterPro" id="IPR033489">
    <property type="entry name" value="RBBP6"/>
</dbReference>
<reference evidence="3" key="1">
    <citation type="submission" date="2025-08" db="UniProtKB">
        <authorList>
            <consortium name="Ensembl"/>
        </authorList>
    </citation>
    <scope>IDENTIFICATION</scope>
</reference>
<keyword evidence="1" id="KW-0863">Zinc-finger</keyword>
<evidence type="ECO:0000313" key="4">
    <source>
        <dbReference type="Proteomes" id="UP000472277"/>
    </source>
</evidence>
<dbReference type="GO" id="GO:0006397">
    <property type="term" value="P:mRNA processing"/>
    <property type="evidence" value="ECO:0007669"/>
    <property type="project" value="InterPro"/>
</dbReference>
<keyword evidence="1" id="KW-0479">Metal-binding</keyword>
<evidence type="ECO:0000259" key="2">
    <source>
        <dbReference type="PROSITE" id="PS50158"/>
    </source>
</evidence>
<dbReference type="Proteomes" id="UP000472277">
    <property type="component" value="Unassembled WGS sequence"/>
</dbReference>
<proteinExistence type="predicted"/>
<dbReference type="GO" id="GO:0016567">
    <property type="term" value="P:protein ubiquitination"/>
    <property type="evidence" value="ECO:0007669"/>
    <property type="project" value="InterPro"/>
</dbReference>
<dbReference type="GeneTree" id="ENSGT00940000159365"/>
<reference evidence="3" key="2">
    <citation type="submission" date="2025-09" db="UniProtKB">
        <authorList>
            <consortium name="Ensembl"/>
        </authorList>
    </citation>
    <scope>IDENTIFICATION</scope>
</reference>
<evidence type="ECO:0000313" key="3">
    <source>
        <dbReference type="Ensembl" id="ENSSTUP00000051506.1"/>
    </source>
</evidence>
<keyword evidence="1" id="KW-0862">Zinc</keyword>
<feature type="domain" description="CCHC-type" evidence="2">
    <location>
        <begin position="106"/>
        <end position="120"/>
    </location>
</feature>
<dbReference type="GO" id="GO:0005634">
    <property type="term" value="C:nucleus"/>
    <property type="evidence" value="ECO:0007669"/>
    <property type="project" value="TreeGrafter"/>
</dbReference>
<gene>
    <name evidence="3" type="primary">LOC115181913</name>
</gene>
<dbReference type="GO" id="GO:0008270">
    <property type="term" value="F:zinc ion binding"/>
    <property type="evidence" value="ECO:0007669"/>
    <property type="project" value="UniProtKB-KW"/>
</dbReference>
<feature type="domain" description="CCHC-type" evidence="2">
    <location>
        <begin position="136"/>
        <end position="150"/>
    </location>
</feature>
<dbReference type="SUPFAM" id="SSF57756">
    <property type="entry name" value="Retrovirus zinc finger-like domains"/>
    <property type="match status" value="1"/>
</dbReference>
<keyword evidence="4" id="KW-1185">Reference proteome</keyword>
<evidence type="ECO:0000256" key="1">
    <source>
        <dbReference type="PROSITE-ProRule" id="PRU00047"/>
    </source>
</evidence>
<dbReference type="Gene3D" id="4.10.60.10">
    <property type="entry name" value="Zinc finger, CCHC-type"/>
    <property type="match status" value="2"/>
</dbReference>
<dbReference type="AlphaFoldDB" id="A0A673ZZT1"/>
<dbReference type="GO" id="GO:0006511">
    <property type="term" value="P:ubiquitin-dependent protein catabolic process"/>
    <property type="evidence" value="ECO:0007669"/>
    <property type="project" value="TreeGrafter"/>
</dbReference>
<dbReference type="PANTHER" id="PTHR15439:SF0">
    <property type="entry name" value="CELL DIVISION CYCLE AND APOPTOSIS REGULATOR PROTEIN 1-RELATED"/>
    <property type="match status" value="1"/>
</dbReference>
<dbReference type="Ensembl" id="ENSSTUT00000053856.1">
    <property type="protein sequence ID" value="ENSSTUP00000051506.1"/>
    <property type="gene ID" value="ENSSTUG00000021743.1"/>
</dbReference>
<organism evidence="3 4">
    <name type="scientific">Salmo trutta</name>
    <name type="common">Brown trout</name>
    <dbReference type="NCBI Taxonomy" id="8032"/>
    <lineage>
        <taxon>Eukaryota</taxon>
        <taxon>Metazoa</taxon>
        <taxon>Chordata</taxon>
        <taxon>Craniata</taxon>
        <taxon>Vertebrata</taxon>
        <taxon>Euteleostomi</taxon>
        <taxon>Actinopterygii</taxon>
        <taxon>Neopterygii</taxon>
        <taxon>Teleostei</taxon>
        <taxon>Protacanthopterygii</taxon>
        <taxon>Salmoniformes</taxon>
        <taxon>Salmonidae</taxon>
        <taxon>Salmoninae</taxon>
        <taxon>Salmo</taxon>
    </lineage>
</organism>
<dbReference type="PROSITE" id="PS50158">
    <property type="entry name" value="ZF_CCHC"/>
    <property type="match status" value="2"/>
</dbReference>